<evidence type="ECO:0000256" key="1">
    <source>
        <dbReference type="ARBA" id="ARBA00004141"/>
    </source>
</evidence>
<feature type="transmembrane region" description="Helical" evidence="6">
    <location>
        <begin position="160"/>
        <end position="186"/>
    </location>
</feature>
<dbReference type="PROSITE" id="PS50850">
    <property type="entry name" value="MFS"/>
    <property type="match status" value="1"/>
</dbReference>
<feature type="transmembrane region" description="Helical" evidence="6">
    <location>
        <begin position="75"/>
        <end position="96"/>
    </location>
</feature>
<gene>
    <name evidence="8" type="primary">FGR2_1</name>
    <name evidence="8" type="ORF">QQX98_004362</name>
</gene>
<dbReference type="PANTHER" id="PTHR23511">
    <property type="entry name" value="SYNAPTIC VESICLE GLYCOPROTEIN 2"/>
    <property type="match status" value="1"/>
</dbReference>
<organism evidence="8 9">
    <name type="scientific">Neonectria punicea</name>
    <dbReference type="NCBI Taxonomy" id="979145"/>
    <lineage>
        <taxon>Eukaryota</taxon>
        <taxon>Fungi</taxon>
        <taxon>Dikarya</taxon>
        <taxon>Ascomycota</taxon>
        <taxon>Pezizomycotina</taxon>
        <taxon>Sordariomycetes</taxon>
        <taxon>Hypocreomycetidae</taxon>
        <taxon>Hypocreales</taxon>
        <taxon>Nectriaceae</taxon>
        <taxon>Neonectria</taxon>
    </lineage>
</organism>
<keyword evidence="2" id="KW-0813">Transport</keyword>
<feature type="transmembrane region" description="Helical" evidence="6">
    <location>
        <begin position="198"/>
        <end position="218"/>
    </location>
</feature>
<dbReference type="InterPro" id="IPR020846">
    <property type="entry name" value="MFS_dom"/>
</dbReference>
<keyword evidence="5 6" id="KW-0472">Membrane</keyword>
<dbReference type="Pfam" id="PF00083">
    <property type="entry name" value="Sugar_tr"/>
    <property type="match status" value="1"/>
</dbReference>
<protein>
    <submittedName>
        <fullName evidence="8">Filamentous Growth Regulator</fullName>
    </submittedName>
</protein>
<evidence type="ECO:0000256" key="5">
    <source>
        <dbReference type="ARBA" id="ARBA00023136"/>
    </source>
</evidence>
<dbReference type="PANTHER" id="PTHR23511:SF4">
    <property type="entry name" value="MAJOR FACILITATOR SUPERFAMILY (MFS) PROFILE DOMAIN-CONTAINING PROTEIN"/>
    <property type="match status" value="1"/>
</dbReference>
<feature type="domain" description="Major facilitator superfamily (MFS) profile" evidence="7">
    <location>
        <begin position="66"/>
        <end position="363"/>
    </location>
</feature>
<keyword evidence="3 6" id="KW-0812">Transmembrane</keyword>
<evidence type="ECO:0000256" key="6">
    <source>
        <dbReference type="SAM" id="Phobius"/>
    </source>
</evidence>
<dbReference type="SUPFAM" id="SSF103473">
    <property type="entry name" value="MFS general substrate transporter"/>
    <property type="match status" value="1"/>
</dbReference>
<feature type="transmembrane region" description="Helical" evidence="6">
    <location>
        <begin position="108"/>
        <end position="128"/>
    </location>
</feature>
<feature type="transmembrane region" description="Helical" evidence="6">
    <location>
        <begin position="238"/>
        <end position="260"/>
    </location>
</feature>
<feature type="transmembrane region" description="Helical" evidence="6">
    <location>
        <begin position="337"/>
        <end position="362"/>
    </location>
</feature>
<accession>A0ABR1HAW4</accession>
<evidence type="ECO:0000259" key="7">
    <source>
        <dbReference type="PROSITE" id="PS50850"/>
    </source>
</evidence>
<evidence type="ECO:0000256" key="2">
    <source>
        <dbReference type="ARBA" id="ARBA00022448"/>
    </source>
</evidence>
<evidence type="ECO:0000313" key="8">
    <source>
        <dbReference type="EMBL" id="KAK7417706.1"/>
    </source>
</evidence>
<dbReference type="Proteomes" id="UP001498476">
    <property type="component" value="Unassembled WGS sequence"/>
</dbReference>
<dbReference type="Gene3D" id="1.20.1250.20">
    <property type="entry name" value="MFS general substrate transporter like domains"/>
    <property type="match status" value="1"/>
</dbReference>
<dbReference type="InterPro" id="IPR036259">
    <property type="entry name" value="MFS_trans_sf"/>
</dbReference>
<keyword evidence="4 6" id="KW-1133">Transmembrane helix</keyword>
<comment type="subcellular location">
    <subcellularLocation>
        <location evidence="1">Membrane</location>
        <topology evidence="1">Multi-pass membrane protein</topology>
    </subcellularLocation>
</comment>
<reference evidence="8 9" key="1">
    <citation type="journal article" date="2025" name="Microbiol. Resour. Announc.">
        <title>Draft genome sequences for Neonectria magnoliae and Neonectria punicea, canker pathogens of Liriodendron tulipifera and Acer saccharum in West Virginia.</title>
        <authorList>
            <person name="Petronek H.M."/>
            <person name="Kasson M.T."/>
            <person name="Metheny A.M."/>
            <person name="Stauder C.M."/>
            <person name="Lovett B."/>
            <person name="Lynch S.C."/>
            <person name="Garnas J.R."/>
            <person name="Kasson L.R."/>
            <person name="Stajich J.E."/>
        </authorList>
    </citation>
    <scope>NUCLEOTIDE SEQUENCE [LARGE SCALE GENOMIC DNA]</scope>
    <source>
        <strain evidence="8 9">NRRL 64653</strain>
    </source>
</reference>
<sequence length="363" mass="39475">MFSKPSIDAAQAEKGPVDRDNASCRVASAIETSQDLLDGENTDVVLLGKMRLLNDAIDEIGWTTFHLKLFCLSGFGYAVDTLVAMLQSIIAAQAYAELGAANGGYPTGLTLSLYAGFLVGALFWGFSADIIGRRIAFNTTLFGSSISAIVAGAAPNWPVLGLFIAFLGFSAGGNLVIDPTVFLEFLPGNKQWLVTAMATWWGVGQAAAGFLAWGYFSRSEWSCDTSDPSSCTWQNNKGWRLIMFTGGSVILVMSIVRLLVFRLHETPKYMLSAGRDAELVEQLQALAIKYHRPFSLTVERLEACGTIETKSTRKRSCRNIAGQLVEHLKGLMVTPKLALSTGLVWLSWTLIGLGYPLFFIFLP</sequence>
<name>A0ABR1HAW4_9HYPO</name>
<keyword evidence="9" id="KW-1185">Reference proteome</keyword>
<evidence type="ECO:0000256" key="4">
    <source>
        <dbReference type="ARBA" id="ARBA00022989"/>
    </source>
</evidence>
<proteinExistence type="predicted"/>
<feature type="transmembrane region" description="Helical" evidence="6">
    <location>
        <begin position="135"/>
        <end position="154"/>
    </location>
</feature>
<dbReference type="InterPro" id="IPR005828">
    <property type="entry name" value="MFS_sugar_transport-like"/>
</dbReference>
<evidence type="ECO:0000313" key="9">
    <source>
        <dbReference type="Proteomes" id="UP001498476"/>
    </source>
</evidence>
<comment type="caution">
    <text evidence="8">The sequence shown here is derived from an EMBL/GenBank/DDBJ whole genome shotgun (WGS) entry which is preliminary data.</text>
</comment>
<dbReference type="EMBL" id="JAZAVJ010000054">
    <property type="protein sequence ID" value="KAK7417706.1"/>
    <property type="molecule type" value="Genomic_DNA"/>
</dbReference>
<evidence type="ECO:0000256" key="3">
    <source>
        <dbReference type="ARBA" id="ARBA00022692"/>
    </source>
</evidence>